<dbReference type="RefSeq" id="WP_338550135.1">
    <property type="nucleotide sequence ID" value="NZ_CP146069.1"/>
</dbReference>
<keyword evidence="1" id="KW-0812">Transmembrane</keyword>
<reference evidence="3 4" key="1">
    <citation type="submission" date="2023-10" db="EMBL/GenBank/DDBJ databases">
        <title>Roseovarius strain S88 nov., isolated from a marine algae.</title>
        <authorList>
            <person name="Lee M.W."/>
            <person name="Lee J.K."/>
            <person name="Kim J.M."/>
            <person name="Choi D.G."/>
            <person name="Baek J.H."/>
            <person name="Bayburt H."/>
            <person name="Jung J.J."/>
            <person name="Han D.M."/>
            <person name="Jeon C.O."/>
        </authorList>
    </citation>
    <scope>NUCLEOTIDE SEQUENCE [LARGE SCALE GENOMIC DNA]</scope>
    <source>
        <strain evidence="3 4">S88</strain>
    </source>
</reference>
<keyword evidence="1" id="KW-0472">Membrane</keyword>
<organism evidence="3 4">
    <name type="scientific">Roseovarius phycicola</name>
    <dbReference type="NCBI Taxonomy" id="3080976"/>
    <lineage>
        <taxon>Bacteria</taxon>
        <taxon>Pseudomonadati</taxon>
        <taxon>Pseudomonadota</taxon>
        <taxon>Alphaproteobacteria</taxon>
        <taxon>Rhodobacterales</taxon>
        <taxon>Roseobacteraceae</taxon>
        <taxon>Roseovarius</taxon>
    </lineage>
</organism>
<accession>A0ABZ2HH88</accession>
<evidence type="ECO:0000313" key="4">
    <source>
        <dbReference type="Proteomes" id="UP001364156"/>
    </source>
</evidence>
<dbReference type="Proteomes" id="UP001364156">
    <property type="component" value="Chromosome"/>
</dbReference>
<name>A0ABZ2HH88_9RHOB</name>
<keyword evidence="4" id="KW-1185">Reference proteome</keyword>
<dbReference type="EMBL" id="CP146069">
    <property type="protein sequence ID" value="WWR47307.1"/>
    <property type="molecule type" value="Genomic_DNA"/>
</dbReference>
<feature type="transmembrane region" description="Helical" evidence="1">
    <location>
        <begin position="47"/>
        <end position="64"/>
    </location>
</feature>
<evidence type="ECO:0000256" key="2">
    <source>
        <dbReference type="SAM" id="SignalP"/>
    </source>
</evidence>
<keyword evidence="1" id="KW-1133">Transmembrane helix</keyword>
<feature type="chain" id="PRO_5047550502" evidence="2">
    <location>
        <begin position="24"/>
        <end position="138"/>
    </location>
</feature>
<feature type="signal peptide" evidence="2">
    <location>
        <begin position="1"/>
        <end position="23"/>
    </location>
</feature>
<evidence type="ECO:0000313" key="3">
    <source>
        <dbReference type="EMBL" id="WWR47307.1"/>
    </source>
</evidence>
<protein>
    <submittedName>
        <fullName evidence="3">Uncharacterized protein</fullName>
    </submittedName>
</protein>
<proteinExistence type="predicted"/>
<feature type="transmembrane region" description="Helical" evidence="1">
    <location>
        <begin position="109"/>
        <end position="127"/>
    </location>
</feature>
<gene>
    <name evidence="3" type="ORF">RZ517_03740</name>
</gene>
<feature type="transmembrane region" description="Helical" evidence="1">
    <location>
        <begin position="71"/>
        <end position="89"/>
    </location>
</feature>
<keyword evidence="2" id="KW-0732">Signal</keyword>
<sequence>MGPLRRGLTAALALICLPLPAFAEVCDKVRPGWDGMPVSMWQEALWLFGSPAALFLLFCSALVFRFKNSWGALAVFVGWSFLVGAFTFWDPTGGVRDGAIAEGCVGSPAVFVVVVLVISVGLLLYTGKPDAEDESRLN</sequence>
<evidence type="ECO:0000256" key="1">
    <source>
        <dbReference type="SAM" id="Phobius"/>
    </source>
</evidence>